<evidence type="ECO:0000256" key="10">
    <source>
        <dbReference type="ARBA" id="ARBA00023136"/>
    </source>
</evidence>
<comment type="caution">
    <text evidence="12">The sequence shown here is derived from an EMBL/GenBank/DDBJ whole genome shotgun (WGS) entry which is preliminary data.</text>
</comment>
<evidence type="ECO:0000256" key="8">
    <source>
        <dbReference type="ARBA" id="ARBA00022692"/>
    </source>
</evidence>
<accession>A0ABS6BN06</accession>
<evidence type="ECO:0000313" key="13">
    <source>
        <dbReference type="Proteomes" id="UP000776276"/>
    </source>
</evidence>
<evidence type="ECO:0000256" key="5">
    <source>
        <dbReference type="ARBA" id="ARBA00011558"/>
    </source>
</evidence>
<evidence type="ECO:0000256" key="7">
    <source>
        <dbReference type="ARBA" id="ARBA00022448"/>
    </source>
</evidence>
<evidence type="ECO:0000256" key="3">
    <source>
        <dbReference type="ARBA" id="ARBA00004141"/>
    </source>
</evidence>
<evidence type="ECO:0000256" key="11">
    <source>
        <dbReference type="SAM" id="Phobius"/>
    </source>
</evidence>
<evidence type="ECO:0000256" key="6">
    <source>
        <dbReference type="ARBA" id="ARBA00019425"/>
    </source>
</evidence>
<proteinExistence type="predicted"/>
<comment type="pathway">
    <text evidence="4">Carbohydrate metabolism; tricarboxylic acid cycle.</text>
</comment>
<keyword evidence="9 11" id="KW-1133">Transmembrane helix</keyword>
<evidence type="ECO:0000256" key="2">
    <source>
        <dbReference type="ARBA" id="ARBA00004050"/>
    </source>
</evidence>
<reference evidence="12 13" key="1">
    <citation type="submission" date="2021-06" db="EMBL/GenBank/DDBJ databases">
        <title>Sphingomonas sp. XMGL2, whole genome shotgun sequencing project.</title>
        <authorList>
            <person name="Zhao G."/>
            <person name="Shen L."/>
        </authorList>
    </citation>
    <scope>NUCLEOTIDE SEQUENCE [LARGE SCALE GENOMIC DNA]</scope>
    <source>
        <strain evidence="12 13">XMGL2</strain>
    </source>
</reference>
<dbReference type="RefSeq" id="WP_216326784.1">
    <property type="nucleotide sequence ID" value="NZ_JAHKRT010000008.1"/>
</dbReference>
<keyword evidence="10 11" id="KW-0472">Membrane</keyword>
<dbReference type="InterPro" id="IPR000701">
    <property type="entry name" value="SuccDH_FuR_B_TM-su"/>
</dbReference>
<keyword evidence="13" id="KW-1185">Reference proteome</keyword>
<dbReference type="InterPro" id="IPR014312">
    <property type="entry name" value="Succ_DH_anchor"/>
</dbReference>
<keyword evidence="8 11" id="KW-0812">Transmembrane</keyword>
<dbReference type="NCBIfam" id="TIGR02968">
    <property type="entry name" value="succ_dehyd_anc"/>
    <property type="match status" value="1"/>
</dbReference>
<feature type="transmembrane region" description="Helical" evidence="11">
    <location>
        <begin position="57"/>
        <end position="78"/>
    </location>
</feature>
<comment type="subunit">
    <text evidence="5">Part of an enzyme complex containing four subunits: a flavoprotein, an iron-sulfur protein, plus two membrane-anchoring proteins, SdhC and SdhD.</text>
</comment>
<sequence length="129" mass="13758">MGTGTGIGRVRGLGSARHGVSHWLLQRLTACGNLLLVIWFLVSLLRLPALDYATVTAWIASPLVAVPLILLTISVFWHLRIGLQVFIEDYVHEDGGKIALLVLLTFYAIGGAALAIFAIVRIALSGAAA</sequence>
<keyword evidence="7" id="KW-0813">Transport</keyword>
<evidence type="ECO:0000256" key="1">
    <source>
        <dbReference type="ARBA" id="ARBA00001971"/>
    </source>
</evidence>
<evidence type="ECO:0000256" key="9">
    <source>
        <dbReference type="ARBA" id="ARBA00022989"/>
    </source>
</evidence>
<feature type="transmembrane region" description="Helical" evidence="11">
    <location>
        <begin position="24"/>
        <end position="45"/>
    </location>
</feature>
<gene>
    <name evidence="12" type="primary">sdhD</name>
    <name evidence="12" type="ORF">KOF26_15080</name>
</gene>
<dbReference type="Proteomes" id="UP000776276">
    <property type="component" value="Unassembled WGS sequence"/>
</dbReference>
<comment type="function">
    <text evidence="2">Membrane-anchoring subunit of succinate dehydrogenase (SDH).</text>
</comment>
<evidence type="ECO:0000313" key="12">
    <source>
        <dbReference type="EMBL" id="MBU3079181.1"/>
    </source>
</evidence>
<organism evidence="12 13">
    <name type="scientific">Sphingomonas quercus</name>
    <dbReference type="NCBI Taxonomy" id="2842451"/>
    <lineage>
        <taxon>Bacteria</taxon>
        <taxon>Pseudomonadati</taxon>
        <taxon>Pseudomonadota</taxon>
        <taxon>Alphaproteobacteria</taxon>
        <taxon>Sphingomonadales</taxon>
        <taxon>Sphingomonadaceae</taxon>
        <taxon>Sphingomonas</taxon>
    </lineage>
</organism>
<comment type="subcellular location">
    <subcellularLocation>
        <location evidence="3">Membrane</location>
        <topology evidence="3">Multi-pass membrane protein</topology>
    </subcellularLocation>
</comment>
<dbReference type="EMBL" id="JAHKRT010000008">
    <property type="protein sequence ID" value="MBU3079181.1"/>
    <property type="molecule type" value="Genomic_DNA"/>
</dbReference>
<feature type="transmembrane region" description="Helical" evidence="11">
    <location>
        <begin position="98"/>
        <end position="124"/>
    </location>
</feature>
<evidence type="ECO:0000256" key="4">
    <source>
        <dbReference type="ARBA" id="ARBA00005163"/>
    </source>
</evidence>
<dbReference type="CDD" id="cd03495">
    <property type="entry name" value="SQR_TypeC_SdhD_like"/>
    <property type="match status" value="1"/>
</dbReference>
<comment type="cofactor">
    <cofactor evidence="1">
        <name>heme</name>
        <dbReference type="ChEBI" id="CHEBI:30413"/>
    </cofactor>
</comment>
<dbReference type="Pfam" id="PF01127">
    <property type="entry name" value="Sdh_cyt"/>
    <property type="match status" value="1"/>
</dbReference>
<protein>
    <recommendedName>
        <fullName evidence="6">Succinate dehydrogenase hydrophobic membrane anchor subunit</fullName>
    </recommendedName>
</protein>
<name>A0ABS6BN06_9SPHN</name>